<evidence type="ECO:0000313" key="2">
    <source>
        <dbReference type="Proteomes" id="UP000664167"/>
    </source>
</evidence>
<gene>
    <name evidence="1" type="ORF">J0695_20580</name>
</gene>
<dbReference type="InterPro" id="IPR045775">
    <property type="entry name" value="DUF6207"/>
</dbReference>
<protein>
    <submittedName>
        <fullName evidence="1">Uncharacterized protein</fullName>
    </submittedName>
</protein>
<name>A0A939F8U4_9ACTN</name>
<dbReference type="RefSeq" id="WP_206963587.1">
    <property type="nucleotide sequence ID" value="NZ_BAAAJJ010000020.1"/>
</dbReference>
<sequence length="111" mass="11331">MAGASHGCGVGVAGTGPAHAAVAANMAAMARQQITHALGRPGLFCVEMTALDEGAVRAAAQVLADIRQSLGVGHLWRIPGHDGVRARVPADLVPEADGWDGSQLTVFDQPQ</sequence>
<accession>A0A939F8U4</accession>
<reference evidence="1" key="1">
    <citation type="submission" date="2021-03" db="EMBL/GenBank/DDBJ databases">
        <title>Streptomyces poriferae sp. nov., a novel marine sponge-derived Actinobacteria species with anti-MRSA activity.</title>
        <authorList>
            <person name="Sandoval-Powers M."/>
            <person name="Kralova S."/>
            <person name="Nguyen G.-S."/>
            <person name="Fawwal D."/>
            <person name="Degnes K."/>
            <person name="Klinkenberg G."/>
            <person name="Sletta H."/>
            <person name="Wentzel A."/>
            <person name="Liles M.R."/>
        </authorList>
    </citation>
    <scope>NUCLEOTIDE SEQUENCE</scope>
    <source>
        <strain evidence="1">DSM 41794</strain>
    </source>
</reference>
<dbReference type="Pfam" id="PF19711">
    <property type="entry name" value="DUF6207"/>
    <property type="match status" value="1"/>
</dbReference>
<proteinExistence type="predicted"/>
<keyword evidence="2" id="KW-1185">Reference proteome</keyword>
<dbReference type="AlphaFoldDB" id="A0A939F8U4"/>
<dbReference type="Proteomes" id="UP000664167">
    <property type="component" value="Unassembled WGS sequence"/>
</dbReference>
<comment type="caution">
    <text evidence="1">The sequence shown here is derived from an EMBL/GenBank/DDBJ whole genome shotgun (WGS) entry which is preliminary data.</text>
</comment>
<dbReference type="EMBL" id="JAFLRJ010000188">
    <property type="protein sequence ID" value="MBO0514177.1"/>
    <property type="molecule type" value="Genomic_DNA"/>
</dbReference>
<evidence type="ECO:0000313" key="1">
    <source>
        <dbReference type="EMBL" id="MBO0514177.1"/>
    </source>
</evidence>
<organism evidence="1 2">
    <name type="scientific">Streptomyces beijiangensis</name>
    <dbReference type="NCBI Taxonomy" id="163361"/>
    <lineage>
        <taxon>Bacteria</taxon>
        <taxon>Bacillati</taxon>
        <taxon>Actinomycetota</taxon>
        <taxon>Actinomycetes</taxon>
        <taxon>Kitasatosporales</taxon>
        <taxon>Streptomycetaceae</taxon>
        <taxon>Streptomyces</taxon>
    </lineage>
</organism>